<dbReference type="RefSeq" id="WP_202920692.1">
    <property type="nucleotide sequence ID" value="NZ_CP036273.1"/>
</dbReference>
<dbReference type="Proteomes" id="UP000319576">
    <property type="component" value="Chromosome"/>
</dbReference>
<accession>A0A517XPA3</accession>
<keyword evidence="2" id="KW-1185">Reference proteome</keyword>
<dbReference type="KEGG" id="uli:ETAA1_12340"/>
<evidence type="ECO:0000313" key="1">
    <source>
        <dbReference type="EMBL" id="QDU19328.1"/>
    </source>
</evidence>
<name>A0A517XPA3_9BACT</name>
<protein>
    <submittedName>
        <fullName evidence="1">Uncharacterized protein</fullName>
    </submittedName>
</protein>
<sequence>MTPPHLPLAEVTRRAIALLYRELGPAAAARFMGQFTDGSGDYTAERVDQFAGRTVVELAADIRDTAAPKTQ</sequence>
<dbReference type="AlphaFoldDB" id="A0A517XPA3"/>
<organism evidence="1 2">
    <name type="scientific">Urbifossiella limnaea</name>
    <dbReference type="NCBI Taxonomy" id="2528023"/>
    <lineage>
        <taxon>Bacteria</taxon>
        <taxon>Pseudomonadati</taxon>
        <taxon>Planctomycetota</taxon>
        <taxon>Planctomycetia</taxon>
        <taxon>Gemmatales</taxon>
        <taxon>Gemmataceae</taxon>
        <taxon>Urbifossiella</taxon>
    </lineage>
</organism>
<gene>
    <name evidence="1" type="ORF">ETAA1_12340</name>
</gene>
<proteinExistence type="predicted"/>
<evidence type="ECO:0000313" key="2">
    <source>
        <dbReference type="Proteomes" id="UP000319576"/>
    </source>
</evidence>
<dbReference type="EMBL" id="CP036273">
    <property type="protein sequence ID" value="QDU19328.1"/>
    <property type="molecule type" value="Genomic_DNA"/>
</dbReference>
<reference evidence="1 2" key="1">
    <citation type="submission" date="2019-02" db="EMBL/GenBank/DDBJ databases">
        <title>Deep-cultivation of Planctomycetes and their phenomic and genomic characterization uncovers novel biology.</title>
        <authorList>
            <person name="Wiegand S."/>
            <person name="Jogler M."/>
            <person name="Boedeker C."/>
            <person name="Pinto D."/>
            <person name="Vollmers J."/>
            <person name="Rivas-Marin E."/>
            <person name="Kohn T."/>
            <person name="Peeters S.H."/>
            <person name="Heuer A."/>
            <person name="Rast P."/>
            <person name="Oberbeckmann S."/>
            <person name="Bunk B."/>
            <person name="Jeske O."/>
            <person name="Meyerdierks A."/>
            <person name="Storesund J.E."/>
            <person name="Kallscheuer N."/>
            <person name="Luecker S."/>
            <person name="Lage O.M."/>
            <person name="Pohl T."/>
            <person name="Merkel B.J."/>
            <person name="Hornburger P."/>
            <person name="Mueller R.-W."/>
            <person name="Bruemmer F."/>
            <person name="Labrenz M."/>
            <person name="Spormann A.M."/>
            <person name="Op den Camp H."/>
            <person name="Overmann J."/>
            <person name="Amann R."/>
            <person name="Jetten M.S.M."/>
            <person name="Mascher T."/>
            <person name="Medema M.H."/>
            <person name="Devos D.P."/>
            <person name="Kaster A.-K."/>
            <person name="Ovreas L."/>
            <person name="Rohde M."/>
            <person name="Galperin M.Y."/>
            <person name="Jogler C."/>
        </authorList>
    </citation>
    <scope>NUCLEOTIDE SEQUENCE [LARGE SCALE GENOMIC DNA]</scope>
    <source>
        <strain evidence="1 2">ETA_A1</strain>
    </source>
</reference>